<dbReference type="InterPro" id="IPR008942">
    <property type="entry name" value="ENTH_VHS"/>
</dbReference>
<comment type="similarity">
    <text evidence="2">Belongs to the epsin family.</text>
</comment>
<gene>
    <name evidence="6" type="ORF">HKI87_01g01870</name>
</gene>
<feature type="domain" description="ENTH" evidence="5">
    <location>
        <begin position="29"/>
        <end position="168"/>
    </location>
</feature>
<feature type="compositionally biased region" description="Basic and acidic residues" evidence="4">
    <location>
        <begin position="163"/>
        <end position="172"/>
    </location>
</feature>
<protein>
    <submittedName>
        <fullName evidence="6">Epsin</fullName>
    </submittedName>
</protein>
<dbReference type="Pfam" id="PF01417">
    <property type="entry name" value="ENTH"/>
    <property type="match status" value="1"/>
</dbReference>
<dbReference type="SMART" id="SM00273">
    <property type="entry name" value="ENTH"/>
    <property type="match status" value="1"/>
</dbReference>
<dbReference type="GO" id="GO:0030276">
    <property type="term" value="F:clathrin binding"/>
    <property type="evidence" value="ECO:0007669"/>
    <property type="project" value="TreeGrafter"/>
</dbReference>
<dbReference type="GO" id="GO:0005768">
    <property type="term" value="C:endosome"/>
    <property type="evidence" value="ECO:0007669"/>
    <property type="project" value="TreeGrafter"/>
</dbReference>
<dbReference type="Gene3D" id="1.25.40.90">
    <property type="match status" value="1"/>
</dbReference>
<comment type="subcellular location">
    <subcellularLocation>
        <location evidence="1">Cytoplasmic vesicle</location>
        <location evidence="1">Clathrin-coated vesicle</location>
    </subcellularLocation>
</comment>
<dbReference type="GO" id="GO:0006897">
    <property type="term" value="P:endocytosis"/>
    <property type="evidence" value="ECO:0007669"/>
    <property type="project" value="TreeGrafter"/>
</dbReference>
<sequence>MNGFSKAWEKVAEGDYGGAFKSVKQQVKKVALDMTDLEVVVEEATNSEPWGPHGKLLARIASESGQSQEKFREVMGVLVERIQGAWKKPKQWRWAYKSLLVIDFMVKNGPEQIVGELTDDESMDIFSDLQRFEFVEEDTMRDHGVNVRKRAADIAALLRDPERLEEERETARKSKAKLGGHGRNSSWQSGGGGGWSPGPLTETENAAGWGKQRKLVSGPTLVRTKPSFTVPPPVKLEERPNAGEGLGEAPVGAAAAAAEDPFGLAEAEQTDGRKGTQVKGKGKAKLLSETKVNPKMRLSLKGFKGLSKPPGNPSGGGGSASTLEADLMGLSVSDQPQPPPHWDDFASTQTAPASGNGEWSQFESPAKPAAAAAKPVDPFDLVASLPTPPPPAANPWAAGPAAAAVPLTAPTGGSGGPSFGTVGSVGALDPSLFSAPAPTLLGSQPAAGKAAPTAQSKEGQDPFSDLGMLLK</sequence>
<dbReference type="PANTHER" id="PTHR12276:SF45">
    <property type="entry name" value="CLATHRIN INTERACTOR 1"/>
    <property type="match status" value="1"/>
</dbReference>
<evidence type="ECO:0000256" key="3">
    <source>
        <dbReference type="ARBA" id="ARBA00023329"/>
    </source>
</evidence>
<dbReference type="AlphaFoldDB" id="A0AAX4NYA8"/>
<dbReference type="PANTHER" id="PTHR12276">
    <property type="entry name" value="EPSIN/ENT-RELATED"/>
    <property type="match status" value="1"/>
</dbReference>
<name>A0AAX4NYA8_9CHLO</name>
<dbReference type="GO" id="GO:0030125">
    <property type="term" value="C:clathrin vesicle coat"/>
    <property type="evidence" value="ECO:0007669"/>
    <property type="project" value="TreeGrafter"/>
</dbReference>
<organism evidence="6 7">
    <name type="scientific">Chloropicon roscoffensis</name>
    <dbReference type="NCBI Taxonomy" id="1461544"/>
    <lineage>
        <taxon>Eukaryota</taxon>
        <taxon>Viridiplantae</taxon>
        <taxon>Chlorophyta</taxon>
        <taxon>Chloropicophyceae</taxon>
        <taxon>Chloropicales</taxon>
        <taxon>Chloropicaceae</taxon>
        <taxon>Chloropicon</taxon>
    </lineage>
</organism>
<keyword evidence="7" id="KW-1185">Reference proteome</keyword>
<evidence type="ECO:0000256" key="2">
    <source>
        <dbReference type="ARBA" id="ARBA00010130"/>
    </source>
</evidence>
<dbReference type="InterPro" id="IPR013809">
    <property type="entry name" value="ENTH"/>
</dbReference>
<keyword evidence="3" id="KW-0968">Cytoplasmic vesicle</keyword>
<proteinExistence type="inferred from homology"/>
<dbReference type="EMBL" id="CP151501">
    <property type="protein sequence ID" value="WZN58663.1"/>
    <property type="molecule type" value="Genomic_DNA"/>
</dbReference>
<dbReference type="CDD" id="cd03571">
    <property type="entry name" value="ENTH"/>
    <property type="match status" value="1"/>
</dbReference>
<feature type="compositionally biased region" description="Low complexity" evidence="4">
    <location>
        <begin position="247"/>
        <end position="267"/>
    </location>
</feature>
<evidence type="ECO:0000256" key="4">
    <source>
        <dbReference type="SAM" id="MobiDB-lite"/>
    </source>
</evidence>
<dbReference type="PROSITE" id="PS50942">
    <property type="entry name" value="ENTH"/>
    <property type="match status" value="1"/>
</dbReference>
<accession>A0AAX4NYA8</accession>
<reference evidence="6 7" key="1">
    <citation type="submission" date="2024-03" db="EMBL/GenBank/DDBJ databases">
        <title>Complete genome sequence of the green alga Chloropicon roscoffensis RCC1871.</title>
        <authorList>
            <person name="Lemieux C."/>
            <person name="Pombert J.-F."/>
            <person name="Otis C."/>
            <person name="Turmel M."/>
        </authorList>
    </citation>
    <scope>NUCLEOTIDE SEQUENCE [LARGE SCALE GENOMIC DNA]</scope>
    <source>
        <strain evidence="6 7">RCC1871</strain>
    </source>
</reference>
<evidence type="ECO:0000259" key="5">
    <source>
        <dbReference type="PROSITE" id="PS50942"/>
    </source>
</evidence>
<dbReference type="GO" id="GO:0005886">
    <property type="term" value="C:plasma membrane"/>
    <property type="evidence" value="ECO:0007669"/>
    <property type="project" value="TreeGrafter"/>
</dbReference>
<evidence type="ECO:0000313" key="6">
    <source>
        <dbReference type="EMBL" id="WZN58663.1"/>
    </source>
</evidence>
<evidence type="ECO:0000256" key="1">
    <source>
        <dbReference type="ARBA" id="ARBA00004132"/>
    </source>
</evidence>
<dbReference type="GO" id="GO:0005543">
    <property type="term" value="F:phospholipid binding"/>
    <property type="evidence" value="ECO:0007669"/>
    <property type="project" value="TreeGrafter"/>
</dbReference>
<dbReference type="FunFam" id="1.25.40.90:FF:000006">
    <property type="entry name" value="Clathrin interactor 1"/>
    <property type="match status" value="1"/>
</dbReference>
<dbReference type="Proteomes" id="UP001472866">
    <property type="component" value="Chromosome 01"/>
</dbReference>
<feature type="region of interest" description="Disordered" evidence="4">
    <location>
        <begin position="163"/>
        <end position="373"/>
    </location>
</feature>
<feature type="compositionally biased region" description="Polar residues" evidence="4">
    <location>
        <begin position="346"/>
        <end position="363"/>
    </location>
</feature>
<dbReference type="SUPFAM" id="SSF48464">
    <property type="entry name" value="ENTH/VHS domain"/>
    <property type="match status" value="1"/>
</dbReference>
<evidence type="ECO:0000313" key="7">
    <source>
        <dbReference type="Proteomes" id="UP001472866"/>
    </source>
</evidence>
<feature type="region of interest" description="Disordered" evidence="4">
    <location>
        <begin position="439"/>
        <end position="471"/>
    </location>
</feature>